<name>A0A2K9HJR9_9BACT</name>
<keyword evidence="2" id="KW-1185">Reference proteome</keyword>
<dbReference type="EMBL" id="FZNZ01000001">
    <property type="protein sequence ID" value="SNR59665.1"/>
    <property type="molecule type" value="Genomic_DNA"/>
</dbReference>
<dbReference type="GeneID" id="94029952"/>
<dbReference type="RefSeq" id="WP_089365170.1">
    <property type="nucleotide sequence ID" value="NZ_CAUTGU010000006.1"/>
</dbReference>
<comment type="caution">
    <text evidence="1">The sequence shown here is derived from an EMBL/GenBank/DDBJ whole genome shotgun (WGS) entry which is preliminary data.</text>
</comment>
<dbReference type="Proteomes" id="UP000198427">
    <property type="component" value="Unassembled WGS sequence"/>
</dbReference>
<dbReference type="KEGG" id="pje:CRM71_11230"/>
<accession>A0A2K9HJR9</accession>
<protein>
    <submittedName>
        <fullName evidence="1">Uncharacterized protein</fullName>
    </submittedName>
</protein>
<sequence length="109" mass="12612">MQYDKEILRVLAEAGDEGLSVQNISRHVFNACNSFFNPIDQEEVRRYVQSYLLKNSKTANALLAKNKKGVYKLNANNQLSEQLLFQFHDEPEVYKEKPIVDQSLSLFDD</sequence>
<dbReference type="AlphaFoldDB" id="A0A2K9HJR9"/>
<proteinExistence type="predicted"/>
<gene>
    <name evidence="1" type="ORF">SAMN06265364_10132</name>
</gene>
<evidence type="ECO:0000313" key="2">
    <source>
        <dbReference type="Proteomes" id="UP000198427"/>
    </source>
</evidence>
<dbReference type="OrthoDB" id="1082214at2"/>
<evidence type="ECO:0000313" key="1">
    <source>
        <dbReference type="EMBL" id="SNR59665.1"/>
    </source>
</evidence>
<reference evidence="1 2" key="1">
    <citation type="submission" date="2017-06" db="EMBL/GenBank/DDBJ databases">
        <authorList>
            <person name="Varghese N."/>
            <person name="Submissions S."/>
        </authorList>
    </citation>
    <scope>NUCLEOTIDE SEQUENCE [LARGE SCALE GENOMIC DNA]</scope>
    <source>
        <strain evidence="1 2">DSM 26989</strain>
    </source>
</reference>
<organism evidence="1 2">
    <name type="scientific">Prevotella jejuni</name>
    <dbReference type="NCBI Taxonomy" id="1177574"/>
    <lineage>
        <taxon>Bacteria</taxon>
        <taxon>Pseudomonadati</taxon>
        <taxon>Bacteroidota</taxon>
        <taxon>Bacteroidia</taxon>
        <taxon>Bacteroidales</taxon>
        <taxon>Prevotellaceae</taxon>
        <taxon>Prevotella</taxon>
    </lineage>
</organism>